<organism evidence="3 4">
    <name type="scientific">Mycetocola zhujimingii</name>
    <dbReference type="NCBI Taxonomy" id="2079792"/>
    <lineage>
        <taxon>Bacteria</taxon>
        <taxon>Bacillati</taxon>
        <taxon>Actinomycetota</taxon>
        <taxon>Actinomycetes</taxon>
        <taxon>Micrococcales</taxon>
        <taxon>Microbacteriaceae</taxon>
        <taxon>Mycetocola</taxon>
    </lineage>
</organism>
<dbReference type="Gene3D" id="3.40.50.300">
    <property type="entry name" value="P-loop containing nucleotide triphosphate hydrolases"/>
    <property type="match status" value="1"/>
</dbReference>
<sequence length="418" mass="44562">MTVMAAIIVALDSVSEDRVLPALLDRGHRVEIRVGEHADPVSVLEGATAAVLLISAAPDRLTARVLEWCDGHGVRIVAVTASDRDVRHARVLKLLEVVSSDAPIDDFDALVRGRVIDRPVARTRERGSVLVVWGPAGAPGRTTVAITLAAELAAAGRSVVLIDADTHAASVAPALGLLDESPGFAAACRLAGKDGLSVAELERISQSYPIGAEPLRVLTGITRAYRWPELSAERVRRTLDACRAWVDYVVVDTGFSLENDEEISTDLFAPRRNAATLTCIDAADEVIAVGAADPIGLQRYLRAHGDLLERAIGIPVTTVINKVRSGSVGLNPSGQVRATLQRFGGIDDPVLIPHDEKGTDAALLAGRALRDASPRSSALAALRRFTTSRILPPPEEPVTRRSRRGARARQRIGRVSQA</sequence>
<dbReference type="AlphaFoldDB" id="A0A2U1TET8"/>
<feature type="compositionally biased region" description="Basic residues" evidence="1">
    <location>
        <begin position="400"/>
        <end position="412"/>
    </location>
</feature>
<dbReference type="Proteomes" id="UP000244962">
    <property type="component" value="Unassembled WGS sequence"/>
</dbReference>
<comment type="caution">
    <text evidence="3">The sequence shown here is derived from an EMBL/GenBank/DDBJ whole genome shotgun (WGS) entry which is preliminary data.</text>
</comment>
<dbReference type="GO" id="GO:0051782">
    <property type="term" value="P:negative regulation of cell division"/>
    <property type="evidence" value="ECO:0007669"/>
    <property type="project" value="TreeGrafter"/>
</dbReference>
<protein>
    <submittedName>
        <fullName evidence="3">Regulator</fullName>
    </submittedName>
</protein>
<dbReference type="InterPro" id="IPR050625">
    <property type="entry name" value="ParA/MinD_ATPase"/>
</dbReference>
<dbReference type="GO" id="GO:0009898">
    <property type="term" value="C:cytoplasmic side of plasma membrane"/>
    <property type="evidence" value="ECO:0007669"/>
    <property type="project" value="TreeGrafter"/>
</dbReference>
<dbReference type="GO" id="GO:0005829">
    <property type="term" value="C:cytosol"/>
    <property type="evidence" value="ECO:0007669"/>
    <property type="project" value="TreeGrafter"/>
</dbReference>
<feature type="region of interest" description="Disordered" evidence="1">
    <location>
        <begin position="390"/>
        <end position="418"/>
    </location>
</feature>
<dbReference type="SUPFAM" id="SSF52540">
    <property type="entry name" value="P-loop containing nucleoside triphosphate hydrolases"/>
    <property type="match status" value="1"/>
</dbReference>
<dbReference type="GO" id="GO:0005524">
    <property type="term" value="F:ATP binding"/>
    <property type="evidence" value="ECO:0007669"/>
    <property type="project" value="TreeGrafter"/>
</dbReference>
<dbReference type="GO" id="GO:0016887">
    <property type="term" value="F:ATP hydrolysis activity"/>
    <property type="evidence" value="ECO:0007669"/>
    <property type="project" value="TreeGrafter"/>
</dbReference>
<dbReference type="PANTHER" id="PTHR43384">
    <property type="entry name" value="SEPTUM SITE-DETERMINING PROTEIN MIND HOMOLOG, CHLOROPLASTIC-RELATED"/>
    <property type="match status" value="1"/>
</dbReference>
<dbReference type="PANTHER" id="PTHR43384:SF13">
    <property type="entry name" value="SLR0110 PROTEIN"/>
    <property type="match status" value="1"/>
</dbReference>
<accession>A0A2U1TET8</accession>
<proteinExistence type="predicted"/>
<evidence type="ECO:0000256" key="1">
    <source>
        <dbReference type="SAM" id="MobiDB-lite"/>
    </source>
</evidence>
<dbReference type="Pfam" id="PF01656">
    <property type="entry name" value="CbiA"/>
    <property type="match status" value="1"/>
</dbReference>
<reference evidence="4" key="1">
    <citation type="submission" date="2018-04" db="EMBL/GenBank/DDBJ databases">
        <authorList>
            <person name="Liu S."/>
            <person name="Wang Z."/>
            <person name="Li J."/>
        </authorList>
    </citation>
    <scope>NUCLEOTIDE SEQUENCE [LARGE SCALE GENOMIC DNA]</scope>
    <source>
        <strain evidence="4">622</strain>
    </source>
</reference>
<dbReference type="InterPro" id="IPR027417">
    <property type="entry name" value="P-loop_NTPase"/>
</dbReference>
<gene>
    <name evidence="3" type="ORF">DF223_07190</name>
</gene>
<dbReference type="EMBL" id="QEFB01000005">
    <property type="protein sequence ID" value="PWC07394.1"/>
    <property type="molecule type" value="Genomic_DNA"/>
</dbReference>
<dbReference type="InterPro" id="IPR002586">
    <property type="entry name" value="CobQ/CobB/MinD/ParA_Nub-bd_dom"/>
</dbReference>
<evidence type="ECO:0000313" key="3">
    <source>
        <dbReference type="EMBL" id="PWC07394.1"/>
    </source>
</evidence>
<keyword evidence="4" id="KW-1185">Reference proteome</keyword>
<feature type="domain" description="CobQ/CobB/MinD/ParA nucleotide binding" evidence="2">
    <location>
        <begin position="131"/>
        <end position="355"/>
    </location>
</feature>
<evidence type="ECO:0000259" key="2">
    <source>
        <dbReference type="Pfam" id="PF01656"/>
    </source>
</evidence>
<name>A0A2U1TET8_9MICO</name>
<evidence type="ECO:0000313" key="4">
    <source>
        <dbReference type="Proteomes" id="UP000244962"/>
    </source>
</evidence>